<keyword evidence="3" id="KW-1185">Reference proteome</keyword>
<dbReference type="Pfam" id="PF14252">
    <property type="entry name" value="DUF4347"/>
    <property type="match status" value="1"/>
</dbReference>
<evidence type="ECO:0000259" key="1">
    <source>
        <dbReference type="Pfam" id="PF14252"/>
    </source>
</evidence>
<dbReference type="EMBL" id="JBBLXS010000857">
    <property type="protein sequence ID" value="MEK0188967.1"/>
    <property type="molecule type" value="Genomic_DNA"/>
</dbReference>
<protein>
    <submittedName>
        <fullName evidence="2">DUF4347 domain-containing protein</fullName>
    </submittedName>
</protein>
<feature type="domain" description="DUF4347" evidence="1">
    <location>
        <begin position="15"/>
        <end position="175"/>
    </location>
</feature>
<reference evidence="2 3" key="1">
    <citation type="journal article" date="2020" name="Harmful Algae">
        <title>Molecular and morphological characterization of a novel dihydroanatoxin-a producing Microcoleus species (cyanobacteria) from the Russian River, California, USA.</title>
        <authorList>
            <person name="Conklin K.Y."/>
            <person name="Stancheva R."/>
            <person name="Otten T.G."/>
            <person name="Fadness R."/>
            <person name="Boyer G.L."/>
            <person name="Read B."/>
            <person name="Zhang X."/>
            <person name="Sheath R.G."/>
        </authorList>
    </citation>
    <scope>NUCLEOTIDE SEQUENCE [LARGE SCALE GENOMIC DNA]</scope>
    <source>
        <strain evidence="2 3">PTRS2</strain>
    </source>
</reference>
<accession>A0ABU8YWX3</accession>
<sequence length="268" mass="27585">MSIMPDSISLVATTIAFIDSALDDRQTLHNGIAPGTEVISLNRVRNGVEQITKALASRSGITSIHIISHGSPGSLQLGATKLSLTNLKTYAKQLQQWSTALVENAEILLYGCEVAAGEAGANFVQQISLLTKAKIAASSTPVGSAAKGGNWELDYTTGAVSSGLAIDPATRTAYQFAFPRTLYDGTNYSPLPPTSAPIPGIGTAAGTQLAYGQVPLPGFGGLLPVGAYSPNTGINTASVTAANNTTGYAGYTNYRYTPTPAPGTFAAT</sequence>
<dbReference type="InterPro" id="IPR025592">
    <property type="entry name" value="DUF4347"/>
</dbReference>
<evidence type="ECO:0000313" key="2">
    <source>
        <dbReference type="EMBL" id="MEK0188967.1"/>
    </source>
</evidence>
<proteinExistence type="predicted"/>
<dbReference type="RefSeq" id="WP_340542327.1">
    <property type="nucleotide sequence ID" value="NZ_JBBLXS010000857.1"/>
</dbReference>
<name>A0ABU8YWX3_9CYAN</name>
<gene>
    <name evidence="2" type="ORF">WMG39_29575</name>
</gene>
<organism evidence="2 3">
    <name type="scientific">Microcoleus anatoxicus PTRS2</name>
    <dbReference type="NCBI Taxonomy" id="2705321"/>
    <lineage>
        <taxon>Bacteria</taxon>
        <taxon>Bacillati</taxon>
        <taxon>Cyanobacteriota</taxon>
        <taxon>Cyanophyceae</taxon>
        <taxon>Oscillatoriophycideae</taxon>
        <taxon>Oscillatoriales</taxon>
        <taxon>Microcoleaceae</taxon>
        <taxon>Microcoleus</taxon>
        <taxon>Microcoleus anatoxicus</taxon>
    </lineage>
</organism>
<evidence type="ECO:0000313" key="3">
    <source>
        <dbReference type="Proteomes" id="UP001384579"/>
    </source>
</evidence>
<comment type="caution">
    <text evidence="2">The sequence shown here is derived from an EMBL/GenBank/DDBJ whole genome shotgun (WGS) entry which is preliminary data.</text>
</comment>
<dbReference type="Proteomes" id="UP001384579">
    <property type="component" value="Unassembled WGS sequence"/>
</dbReference>